<keyword evidence="5" id="KW-1185">Reference proteome</keyword>
<dbReference type="SUPFAM" id="SSF51735">
    <property type="entry name" value="NAD(P)-binding Rossmann-fold domains"/>
    <property type="match status" value="1"/>
</dbReference>
<dbReference type="PANTHER" id="PTHR11092:SF0">
    <property type="entry name" value="EPIMERASE FAMILY PROTEIN SDR39U1"/>
    <property type="match status" value="1"/>
</dbReference>
<protein>
    <submittedName>
        <fullName evidence="4">TIGR01777 family protein</fullName>
    </submittedName>
</protein>
<dbReference type="InterPro" id="IPR010099">
    <property type="entry name" value="SDR39U1"/>
</dbReference>
<evidence type="ECO:0000259" key="2">
    <source>
        <dbReference type="Pfam" id="PF01370"/>
    </source>
</evidence>
<dbReference type="EMBL" id="QCZG01000034">
    <property type="protein sequence ID" value="PWA08778.1"/>
    <property type="molecule type" value="Genomic_DNA"/>
</dbReference>
<evidence type="ECO:0000313" key="5">
    <source>
        <dbReference type="Proteomes" id="UP000245998"/>
    </source>
</evidence>
<dbReference type="NCBIfam" id="TIGR01777">
    <property type="entry name" value="yfcH"/>
    <property type="match status" value="1"/>
</dbReference>
<evidence type="ECO:0000256" key="1">
    <source>
        <dbReference type="ARBA" id="ARBA00009353"/>
    </source>
</evidence>
<evidence type="ECO:0000259" key="3">
    <source>
        <dbReference type="Pfam" id="PF08338"/>
    </source>
</evidence>
<dbReference type="OrthoDB" id="9801773at2"/>
<comment type="similarity">
    <text evidence="1">Belongs to the NAD(P)-dependent epimerase/dehydratase family. SDR39U1 subfamily.</text>
</comment>
<dbReference type="Proteomes" id="UP000245998">
    <property type="component" value="Unassembled WGS sequence"/>
</dbReference>
<organism evidence="4 5">
    <name type="scientific">Pueribacillus theae</name>
    <dbReference type="NCBI Taxonomy" id="2171751"/>
    <lineage>
        <taxon>Bacteria</taxon>
        <taxon>Bacillati</taxon>
        <taxon>Bacillota</taxon>
        <taxon>Bacilli</taxon>
        <taxon>Bacillales</taxon>
        <taxon>Bacillaceae</taxon>
        <taxon>Pueribacillus</taxon>
    </lineage>
</organism>
<accession>A0A2U1JVC0</accession>
<dbReference type="RefSeq" id="WP_116555583.1">
    <property type="nucleotide sequence ID" value="NZ_QCZG01000034.1"/>
</dbReference>
<reference evidence="4 5" key="1">
    <citation type="submission" date="2018-04" db="EMBL/GenBank/DDBJ databases">
        <title>Camelliibacillus theae gen. nov., sp. nov., isolated from Pu'er tea.</title>
        <authorList>
            <person name="Niu L."/>
        </authorList>
    </citation>
    <scope>NUCLEOTIDE SEQUENCE [LARGE SCALE GENOMIC DNA]</scope>
    <source>
        <strain evidence="4 5">T8</strain>
    </source>
</reference>
<dbReference type="AlphaFoldDB" id="A0A2U1JVC0"/>
<proteinExistence type="inferred from homology"/>
<dbReference type="PANTHER" id="PTHR11092">
    <property type="entry name" value="SUGAR NUCLEOTIDE EPIMERASE RELATED"/>
    <property type="match status" value="1"/>
</dbReference>
<dbReference type="Pfam" id="PF08338">
    <property type="entry name" value="DUF1731"/>
    <property type="match status" value="1"/>
</dbReference>
<dbReference type="InterPro" id="IPR036291">
    <property type="entry name" value="NAD(P)-bd_dom_sf"/>
</dbReference>
<dbReference type="CDD" id="cd05242">
    <property type="entry name" value="SDR_a8"/>
    <property type="match status" value="1"/>
</dbReference>
<comment type="caution">
    <text evidence="4">The sequence shown here is derived from an EMBL/GenBank/DDBJ whole genome shotgun (WGS) entry which is preliminary data.</text>
</comment>
<feature type="domain" description="NAD-dependent epimerase/dehydratase" evidence="2">
    <location>
        <begin position="3"/>
        <end position="216"/>
    </location>
</feature>
<sequence length="299" mass="33175">MKIAIAGGTGLVGSALCDMLLADGHELIILTRNRDGKQGKDGLTYVEWLNENSHPEKNLEGVECIVNLAGESINNRWTESTKRAILQSRLDASSEIARLISKLDDKPRVYIQASAIGYYGTSETDQFTEKNSHAGSDFLAHVVSEWEKAGEKIDKQGVRTVYMRFGVILDNRGGALPRMVLPYKLFAGGNIGSGNQWLSWIHIDDVCRLILFAIENETMEGAVNATSPNPKKMGEFGKTIGSILHRPHWIPLPAFVLKALLGEMSMLVLEGQYVYPEKAVQHGFQFQYENLQNALQDLL</sequence>
<dbReference type="InterPro" id="IPR013549">
    <property type="entry name" value="DUF1731"/>
</dbReference>
<dbReference type="InterPro" id="IPR001509">
    <property type="entry name" value="Epimerase_deHydtase"/>
</dbReference>
<gene>
    <name evidence="4" type="ORF">DCC39_14320</name>
</gene>
<dbReference type="Pfam" id="PF01370">
    <property type="entry name" value="Epimerase"/>
    <property type="match status" value="1"/>
</dbReference>
<feature type="domain" description="DUF1731" evidence="3">
    <location>
        <begin position="252"/>
        <end position="298"/>
    </location>
</feature>
<name>A0A2U1JVC0_9BACI</name>
<evidence type="ECO:0000313" key="4">
    <source>
        <dbReference type="EMBL" id="PWA08778.1"/>
    </source>
</evidence>
<dbReference type="Gene3D" id="3.40.50.720">
    <property type="entry name" value="NAD(P)-binding Rossmann-like Domain"/>
    <property type="match status" value="1"/>
</dbReference>